<accession>B8HZ33</accession>
<dbReference type="InterPro" id="IPR050678">
    <property type="entry name" value="DNA_Partitioning_ATPase"/>
</dbReference>
<dbReference type="InterPro" id="IPR027417">
    <property type="entry name" value="P-loop_NTPase"/>
</dbReference>
<feature type="domain" description="AAA" evidence="1">
    <location>
        <begin position="22"/>
        <end position="184"/>
    </location>
</feature>
<geneLocation type="plasmid" evidence="2">
    <name>pP742501</name>
</geneLocation>
<dbReference type="KEGG" id="cyn:Cyan7425_5422"/>
<evidence type="ECO:0000313" key="2">
    <source>
        <dbReference type="EMBL" id="ACL47681.1"/>
    </source>
</evidence>
<name>B8HZ33_CYAP4</name>
<keyword evidence="2" id="KW-0614">Plasmid</keyword>
<protein>
    <submittedName>
        <fullName evidence="2">Cobyrinic acid ac-diamide synthase</fullName>
    </submittedName>
</protein>
<dbReference type="CDD" id="cd02042">
    <property type="entry name" value="ParAB_family"/>
    <property type="match status" value="1"/>
</dbReference>
<evidence type="ECO:0000259" key="1">
    <source>
        <dbReference type="Pfam" id="PF13614"/>
    </source>
</evidence>
<dbReference type="InterPro" id="IPR025669">
    <property type="entry name" value="AAA_dom"/>
</dbReference>
<dbReference type="Gene3D" id="3.40.50.300">
    <property type="entry name" value="P-loop containing nucleotide triphosphate hydrolases"/>
    <property type="match status" value="1"/>
</dbReference>
<proteinExistence type="predicted"/>
<dbReference type="SUPFAM" id="SSF52540">
    <property type="entry name" value="P-loop containing nucleoside triphosphate hydrolases"/>
    <property type="match status" value="1"/>
</dbReference>
<dbReference type="HOGENOM" id="CLU_037612_1_2_3"/>
<dbReference type="PANTHER" id="PTHR13696:SF52">
    <property type="entry name" value="PARA FAMILY PROTEIN CT_582"/>
    <property type="match status" value="1"/>
</dbReference>
<dbReference type="AlphaFoldDB" id="B8HZ33"/>
<dbReference type="PANTHER" id="PTHR13696">
    <property type="entry name" value="P-LOOP CONTAINING NUCLEOSIDE TRIPHOSPHATE HYDROLASE"/>
    <property type="match status" value="1"/>
</dbReference>
<sequence length="280" mass="31355">MRVLEQEVKPINSSLKQIVLWIGANAGGVSKTTLAIHLAYEMANRGMSIAIFDLDTNVSMSQFTGLGKNPSWQETLAYVLSEDFKGDWPLATPSWGLNQGKVQICRGGPVMAEATIDLTLRKRREYLLRDRLIDYPLPHDLIILDCPATLSNLSDVALVAATHLLIPLEATPKSFSGCDALLTWYRVTCRQLRLQPTPPILGIVPVRYDSSEAIQRDYYAMLPQMLQPQGIKCYSSIRYSREFINASEHGVPLQIYRPNHKACSDFLSICNDLSQLLESE</sequence>
<dbReference type="Pfam" id="PF13614">
    <property type="entry name" value="AAA_31"/>
    <property type="match status" value="1"/>
</dbReference>
<reference evidence="2" key="1">
    <citation type="submission" date="2009-01" db="EMBL/GenBank/DDBJ databases">
        <title>Complete sequence of plasmid1 Cyanothece sp. PCC 7425.</title>
        <authorList>
            <consortium name="US DOE Joint Genome Institute"/>
            <person name="Lucas S."/>
            <person name="Copeland A."/>
            <person name="Lapidus A."/>
            <person name="Glavina del Rio T."/>
            <person name="Dalin E."/>
            <person name="Tice H."/>
            <person name="Bruce D."/>
            <person name="Goodwin L."/>
            <person name="Pitluck S."/>
            <person name="Sims D."/>
            <person name="Meineke L."/>
            <person name="Brettin T."/>
            <person name="Detter J.C."/>
            <person name="Han C."/>
            <person name="Larimer F."/>
            <person name="Land M."/>
            <person name="Hauser L."/>
            <person name="Kyrpides N."/>
            <person name="Ovchinnikova G."/>
            <person name="Liberton M."/>
            <person name="Stoeckel J."/>
            <person name="Banerjee A."/>
            <person name="Singh A."/>
            <person name="Page L."/>
            <person name="Sato H."/>
            <person name="Zhao L."/>
            <person name="Sherman L."/>
            <person name="Pakrasi H."/>
            <person name="Richardson P."/>
        </authorList>
    </citation>
    <scope>NUCLEOTIDE SEQUENCE</scope>
    <source>
        <strain evidence="2">PCC 7425</strain>
        <plasmid evidence="2">pP742501</plasmid>
    </source>
</reference>
<dbReference type="EMBL" id="CP001345">
    <property type="protein sequence ID" value="ACL47681.1"/>
    <property type="molecule type" value="Genomic_DNA"/>
</dbReference>
<organism evidence="2">
    <name type="scientific">Cyanothece sp. (strain PCC 7425 / ATCC 29141)</name>
    <dbReference type="NCBI Taxonomy" id="395961"/>
    <lineage>
        <taxon>Bacteria</taxon>
        <taxon>Bacillati</taxon>
        <taxon>Cyanobacteriota</taxon>
        <taxon>Cyanophyceae</taxon>
        <taxon>Gomontiellales</taxon>
        <taxon>Cyanothecaceae</taxon>
        <taxon>Cyanothece</taxon>
    </lineage>
</organism>
<gene>
    <name evidence="2" type="ordered locus">Cyan7425_5422</name>
</gene>